<dbReference type="HAMAP" id="MF_00612">
    <property type="entry name" value="UPF0225"/>
    <property type="match status" value="1"/>
</dbReference>
<keyword evidence="4" id="KW-1185">Reference proteome</keyword>
<dbReference type="Gene3D" id="3.10.450.50">
    <property type="match status" value="1"/>
</dbReference>
<protein>
    <recommendedName>
        <fullName evidence="1">UPF0225 protein O4213_19305</fullName>
    </recommendedName>
</protein>
<dbReference type="InterPro" id="IPR032710">
    <property type="entry name" value="NTF2-like_dom_sf"/>
</dbReference>
<accession>A0ABT4MYS5</accession>
<dbReference type="SUPFAM" id="SSF54427">
    <property type="entry name" value="NTF2-like"/>
    <property type="match status" value="1"/>
</dbReference>
<evidence type="ECO:0000313" key="4">
    <source>
        <dbReference type="Proteomes" id="UP001067235"/>
    </source>
</evidence>
<sequence>MSTSDRRCPCTSGLPFDDCCRPVVAGDRPAPTAQALMRSRFTAFATGDRDYLLHSWHPRTRPAELDLDDAMRWYRLDIESTRGGSPFDSTGEVAFTAFYRVQGGTAGSLMERSTFERLDGRWVYVDGTITPT</sequence>
<dbReference type="RefSeq" id="WP_301572919.1">
    <property type="nucleotide sequence ID" value="NZ_JAPWIE010000005.1"/>
</dbReference>
<evidence type="ECO:0000313" key="3">
    <source>
        <dbReference type="EMBL" id="MCZ4552149.1"/>
    </source>
</evidence>
<feature type="domain" description="YchJ-like middle NTF2-like" evidence="2">
    <location>
        <begin position="32"/>
        <end position="127"/>
    </location>
</feature>
<comment type="similarity">
    <text evidence="1">Belongs to the UPF0225 family.</text>
</comment>
<dbReference type="Proteomes" id="UP001067235">
    <property type="component" value="Unassembled WGS sequence"/>
</dbReference>
<name>A0ABT4MYS5_GORRU</name>
<dbReference type="Pfam" id="PF17775">
    <property type="entry name" value="YchJ_M-like"/>
    <property type="match status" value="1"/>
</dbReference>
<gene>
    <name evidence="3" type="ORF">O4213_19305</name>
</gene>
<proteinExistence type="inferred from homology"/>
<dbReference type="EMBL" id="JAPWIE010000005">
    <property type="protein sequence ID" value="MCZ4552149.1"/>
    <property type="molecule type" value="Genomic_DNA"/>
</dbReference>
<organism evidence="3 4">
    <name type="scientific">Gordonia rubripertincta</name>
    <name type="common">Rhodococcus corallinus</name>
    <dbReference type="NCBI Taxonomy" id="36822"/>
    <lineage>
        <taxon>Bacteria</taxon>
        <taxon>Bacillati</taxon>
        <taxon>Actinomycetota</taxon>
        <taxon>Actinomycetes</taxon>
        <taxon>Mycobacteriales</taxon>
        <taxon>Gordoniaceae</taxon>
        <taxon>Gordonia</taxon>
    </lineage>
</organism>
<evidence type="ECO:0000259" key="2">
    <source>
        <dbReference type="Pfam" id="PF17775"/>
    </source>
</evidence>
<dbReference type="InterPro" id="IPR023006">
    <property type="entry name" value="YchJ-like"/>
</dbReference>
<dbReference type="InterPro" id="IPR048469">
    <property type="entry name" value="YchJ-like_M"/>
</dbReference>
<reference evidence="3" key="1">
    <citation type="submission" date="2022-12" db="EMBL/GenBank/DDBJ databases">
        <authorList>
            <person name="Krivoruchko A.V."/>
            <person name="Elkin A."/>
        </authorList>
    </citation>
    <scope>NUCLEOTIDE SEQUENCE</scope>
    <source>
        <strain evidence="3">IEGM 1388</strain>
    </source>
</reference>
<evidence type="ECO:0000256" key="1">
    <source>
        <dbReference type="HAMAP-Rule" id="MF_00612"/>
    </source>
</evidence>
<comment type="caution">
    <text evidence="3">The sequence shown here is derived from an EMBL/GenBank/DDBJ whole genome shotgun (WGS) entry which is preliminary data.</text>
</comment>